<gene>
    <name evidence="2" type="ORF">PBIL07802_LOCUS19156</name>
</gene>
<dbReference type="AlphaFoldDB" id="A0A7S3DGD4"/>
<dbReference type="Pfam" id="PF00501">
    <property type="entry name" value="AMP-binding"/>
    <property type="match status" value="1"/>
</dbReference>
<dbReference type="SUPFAM" id="SSF56801">
    <property type="entry name" value="Acetyl-CoA synthetase-like"/>
    <property type="match status" value="1"/>
</dbReference>
<name>A0A7S3DGD4_9EUKA</name>
<protein>
    <recommendedName>
        <fullName evidence="1">AMP-dependent synthetase/ligase domain-containing protein</fullName>
    </recommendedName>
</protein>
<organism evidence="2">
    <name type="scientific">Palpitomonas bilix</name>
    <dbReference type="NCBI Taxonomy" id="652834"/>
    <lineage>
        <taxon>Eukaryota</taxon>
        <taxon>Eukaryota incertae sedis</taxon>
    </lineage>
</organism>
<dbReference type="PROSITE" id="PS00455">
    <property type="entry name" value="AMP_BINDING"/>
    <property type="match status" value="1"/>
</dbReference>
<evidence type="ECO:0000259" key="1">
    <source>
        <dbReference type="Pfam" id="PF00501"/>
    </source>
</evidence>
<dbReference type="InterPro" id="IPR020845">
    <property type="entry name" value="AMP-binding_CS"/>
</dbReference>
<dbReference type="InterPro" id="IPR045851">
    <property type="entry name" value="AMP-bd_C_sf"/>
</dbReference>
<dbReference type="InterPro" id="IPR000873">
    <property type="entry name" value="AMP-dep_synth/lig_dom"/>
</dbReference>
<dbReference type="Gene3D" id="3.40.50.12780">
    <property type="entry name" value="N-terminal domain of ligase-like"/>
    <property type="match status" value="1"/>
</dbReference>
<dbReference type="Gene3D" id="3.30.300.30">
    <property type="match status" value="1"/>
</dbReference>
<dbReference type="PANTHER" id="PTHR44378">
    <property type="entry name" value="ACYL-ACTIVATING ENZYME 17, PEROXISOMAL-RELATED"/>
    <property type="match status" value="1"/>
</dbReference>
<feature type="domain" description="AMP-dependent synthetase/ligase" evidence="1">
    <location>
        <begin position="80"/>
        <end position="477"/>
    </location>
</feature>
<proteinExistence type="predicted"/>
<dbReference type="PANTHER" id="PTHR44378:SF2">
    <property type="entry name" value="ACYL-ACTIVATING ENZYME 17, PEROXISOMAL-RELATED"/>
    <property type="match status" value="1"/>
</dbReference>
<sequence>MENTAAHQMMTRHNFSNFEQLRKWSHEEPAEYLEEMTNELKLALKKFPTEYCARNLEDPQASRFFVEAEMNAAEMCWLGRDPQATAVMFQKVGGTEIEKMTFQDLKDQCLTFARGLASLGVGVGDFVAIDMPMTIEAVIAYLGTIAAGGVVVSIADSFSPDMINTRLAICNCKLMVTQDVILRANKELPLYTRVLQSNTPRCLVVEGKGTLAVELKEGDISWSSFMSEASSLVETKPFECVNSSPYTYTNILFSSGTTGEPKAIPWTQLTPLKSAFDSHMHQDIKWGDVICWPTNLGWMMGPWILYSAFLNGASLALYYDTPVTSGFCSFVEKCKVTMLGIVPSIVKGWMDFGFMGGRDGTLVIKHDGATEDTYEGLFQAGPIHDWSSVRCFSSSGEASNEDDYLWLMGRAKGYRPVIEYCGGTEIGGAFVSCTCVQPQSPATFSTIVCGCDFVLIESEDGDEKGNAKLVRKGELAIVPPMFGGSTTLLNKDHKKVYFQGMPRHPDSGIVMRRHGDEFERVSGTYYRAHGRCDDTMNLGGIKVSSVEIENAVNGVVDWVEECGAIAFEPPKGGPSKLVIVAAVGEKHVIEEEVEMLKKMFSKKIREKLSPLFKVSDVTIVKKLPRTASNKMMRRVLRDDYLSANH</sequence>
<reference evidence="2" key="1">
    <citation type="submission" date="2021-01" db="EMBL/GenBank/DDBJ databases">
        <authorList>
            <person name="Corre E."/>
            <person name="Pelletier E."/>
            <person name="Niang G."/>
            <person name="Scheremetjew M."/>
            <person name="Finn R."/>
            <person name="Kale V."/>
            <person name="Holt S."/>
            <person name="Cochrane G."/>
            <person name="Meng A."/>
            <person name="Brown T."/>
            <person name="Cohen L."/>
        </authorList>
    </citation>
    <scope>NUCLEOTIDE SEQUENCE</scope>
    <source>
        <strain evidence="2">NIES-2562</strain>
    </source>
</reference>
<evidence type="ECO:0000313" key="2">
    <source>
        <dbReference type="EMBL" id="CAE0256899.1"/>
    </source>
</evidence>
<dbReference type="InterPro" id="IPR042099">
    <property type="entry name" value="ANL_N_sf"/>
</dbReference>
<accession>A0A7S3DGD4</accession>
<dbReference type="EMBL" id="HBIB01029394">
    <property type="protein sequence ID" value="CAE0256899.1"/>
    <property type="molecule type" value="Transcribed_RNA"/>
</dbReference>